<dbReference type="RefSeq" id="WP_129229857.1">
    <property type="nucleotide sequence ID" value="NZ_QYBB01000073.1"/>
</dbReference>
<organism evidence="1 2">
    <name type="scientific">Lichenibacterium minor</name>
    <dbReference type="NCBI Taxonomy" id="2316528"/>
    <lineage>
        <taxon>Bacteria</taxon>
        <taxon>Pseudomonadati</taxon>
        <taxon>Pseudomonadota</taxon>
        <taxon>Alphaproteobacteria</taxon>
        <taxon>Hyphomicrobiales</taxon>
        <taxon>Lichenihabitantaceae</taxon>
        <taxon>Lichenibacterium</taxon>
    </lineage>
</organism>
<dbReference type="InterPro" id="IPR011008">
    <property type="entry name" value="Dimeric_a/b-barrel"/>
</dbReference>
<dbReference type="EMBL" id="QYBB01000073">
    <property type="protein sequence ID" value="RYC29066.1"/>
    <property type="molecule type" value="Genomic_DNA"/>
</dbReference>
<dbReference type="AlphaFoldDB" id="A0A4Q2U2Z5"/>
<proteinExistence type="predicted"/>
<keyword evidence="2" id="KW-1185">Reference proteome</keyword>
<name>A0A4Q2U2Z5_9HYPH</name>
<protein>
    <recommendedName>
        <fullName evidence="3">EthD domain-containing protein</fullName>
    </recommendedName>
</protein>
<evidence type="ECO:0008006" key="3">
    <source>
        <dbReference type="Google" id="ProtNLM"/>
    </source>
</evidence>
<reference evidence="1 2" key="2">
    <citation type="submission" date="2019-02" db="EMBL/GenBank/DDBJ databases">
        <title>'Lichenibacterium ramalinii' gen. nov. sp. nov., 'Lichenibacterium minor' gen. nov. sp. nov.</title>
        <authorList>
            <person name="Pankratov T."/>
        </authorList>
    </citation>
    <scope>NUCLEOTIDE SEQUENCE [LARGE SCALE GENOMIC DNA]</scope>
    <source>
        <strain evidence="1 2">RmlP026</strain>
    </source>
</reference>
<dbReference type="SUPFAM" id="SSF54909">
    <property type="entry name" value="Dimeric alpha+beta barrel"/>
    <property type="match status" value="1"/>
</dbReference>
<evidence type="ECO:0000313" key="2">
    <source>
        <dbReference type="Proteomes" id="UP000290759"/>
    </source>
</evidence>
<reference evidence="1 2" key="1">
    <citation type="submission" date="2018-12" db="EMBL/GenBank/DDBJ databases">
        <authorList>
            <person name="Grouzdev D.S."/>
            <person name="Krutkina M.S."/>
        </authorList>
    </citation>
    <scope>NUCLEOTIDE SEQUENCE [LARGE SCALE GENOMIC DNA]</scope>
    <source>
        <strain evidence="1 2">RmlP026</strain>
    </source>
</reference>
<accession>A0A4Q2U2Z5</accession>
<sequence>MPDPKGLLLVTMEPPASLEDEFNDWYDTEHAPQRRALPGFESASRWVCLAGWPRWLALYDMTSPAAVDTPEYRAVSGSNGTPWSRRVLPRTVGRERVVARQIAPGSATARPVAEVARLVAARYPGQPGPGAVAALVERAGTLPGLLQLRAFATLGADETWVLADYARPLPQDRAVEAFAALGEGGATTLNLYAPYRRGPAA</sequence>
<dbReference type="OrthoDB" id="3034735at2"/>
<gene>
    <name evidence="1" type="ORF">D3273_25950</name>
</gene>
<dbReference type="Proteomes" id="UP000290759">
    <property type="component" value="Unassembled WGS sequence"/>
</dbReference>
<evidence type="ECO:0000313" key="1">
    <source>
        <dbReference type="EMBL" id="RYC29066.1"/>
    </source>
</evidence>
<comment type="caution">
    <text evidence="1">The sequence shown here is derived from an EMBL/GenBank/DDBJ whole genome shotgun (WGS) entry which is preliminary data.</text>
</comment>